<keyword evidence="2" id="KW-1185">Reference proteome</keyword>
<organism evidence="1 2">
    <name type="scientific">Stratiformator vulcanicus</name>
    <dbReference type="NCBI Taxonomy" id="2527980"/>
    <lineage>
        <taxon>Bacteria</taxon>
        <taxon>Pseudomonadati</taxon>
        <taxon>Planctomycetota</taxon>
        <taxon>Planctomycetia</taxon>
        <taxon>Planctomycetales</taxon>
        <taxon>Planctomycetaceae</taxon>
        <taxon>Stratiformator</taxon>
    </lineage>
</organism>
<dbReference type="OrthoDB" id="212969at2"/>
<evidence type="ECO:0000313" key="2">
    <source>
        <dbReference type="Proteomes" id="UP000317318"/>
    </source>
</evidence>
<dbReference type="Proteomes" id="UP000317318">
    <property type="component" value="Chromosome"/>
</dbReference>
<reference evidence="1 2" key="1">
    <citation type="submission" date="2019-02" db="EMBL/GenBank/DDBJ databases">
        <title>Deep-cultivation of Planctomycetes and their phenomic and genomic characterization uncovers novel biology.</title>
        <authorList>
            <person name="Wiegand S."/>
            <person name="Jogler M."/>
            <person name="Boedeker C."/>
            <person name="Pinto D."/>
            <person name="Vollmers J."/>
            <person name="Rivas-Marin E."/>
            <person name="Kohn T."/>
            <person name="Peeters S.H."/>
            <person name="Heuer A."/>
            <person name="Rast P."/>
            <person name="Oberbeckmann S."/>
            <person name="Bunk B."/>
            <person name="Jeske O."/>
            <person name="Meyerdierks A."/>
            <person name="Storesund J.E."/>
            <person name="Kallscheuer N."/>
            <person name="Luecker S."/>
            <person name="Lage O.M."/>
            <person name="Pohl T."/>
            <person name="Merkel B.J."/>
            <person name="Hornburger P."/>
            <person name="Mueller R.-W."/>
            <person name="Bruemmer F."/>
            <person name="Labrenz M."/>
            <person name="Spormann A.M."/>
            <person name="Op den Camp H."/>
            <person name="Overmann J."/>
            <person name="Amann R."/>
            <person name="Jetten M.S.M."/>
            <person name="Mascher T."/>
            <person name="Medema M.H."/>
            <person name="Devos D.P."/>
            <person name="Kaster A.-K."/>
            <person name="Ovreas L."/>
            <person name="Rohde M."/>
            <person name="Galperin M.Y."/>
            <person name="Jogler C."/>
        </authorList>
    </citation>
    <scope>NUCLEOTIDE SEQUENCE [LARGE SCALE GENOMIC DNA]</scope>
    <source>
        <strain evidence="1 2">Pan189</strain>
    </source>
</reference>
<accession>A0A517QWU1</accession>
<dbReference type="EMBL" id="CP036268">
    <property type="protein sequence ID" value="QDT36101.1"/>
    <property type="molecule type" value="Genomic_DNA"/>
</dbReference>
<dbReference type="AlphaFoldDB" id="A0A517QWU1"/>
<dbReference type="KEGG" id="svp:Pan189_04560"/>
<name>A0A517QWU1_9PLAN</name>
<proteinExistence type="predicted"/>
<sequence length="227" mass="24277">MFSESLTVRILGDSSQFRGEMESAFALLDRFEDRLATLDRSASLGRLASQFGAVEQGIGRAGSAADRLIVRLRQLSAIPVSLNIRPALGALNALAQSVEAVTARVSILRTIGFGGFGGSLPFGGPIRRFASGGLVTGPGGVDQVPAFLTAGEYVLRRPAVDRLGREFLEQLNSVSAAPRAESPRHEGDTSNVSYFGDIAVNVRSGTDVASLIRDLRFESSRRRERRG</sequence>
<gene>
    <name evidence="1" type="ORF">Pan189_04560</name>
</gene>
<protein>
    <submittedName>
        <fullName evidence="1">Uncharacterized protein</fullName>
    </submittedName>
</protein>
<evidence type="ECO:0000313" key="1">
    <source>
        <dbReference type="EMBL" id="QDT36101.1"/>
    </source>
</evidence>
<dbReference type="RefSeq" id="WP_145362331.1">
    <property type="nucleotide sequence ID" value="NZ_CP036268.1"/>
</dbReference>